<organism evidence="1 2">
    <name type="scientific">Castilleja foliolosa</name>
    <dbReference type="NCBI Taxonomy" id="1961234"/>
    <lineage>
        <taxon>Eukaryota</taxon>
        <taxon>Viridiplantae</taxon>
        <taxon>Streptophyta</taxon>
        <taxon>Embryophyta</taxon>
        <taxon>Tracheophyta</taxon>
        <taxon>Spermatophyta</taxon>
        <taxon>Magnoliopsida</taxon>
        <taxon>eudicotyledons</taxon>
        <taxon>Gunneridae</taxon>
        <taxon>Pentapetalae</taxon>
        <taxon>asterids</taxon>
        <taxon>lamiids</taxon>
        <taxon>Lamiales</taxon>
        <taxon>Orobanchaceae</taxon>
        <taxon>Pedicularideae</taxon>
        <taxon>Castillejinae</taxon>
        <taxon>Castilleja</taxon>
    </lineage>
</organism>
<comment type="caution">
    <text evidence="1">The sequence shown here is derived from an EMBL/GenBank/DDBJ whole genome shotgun (WGS) entry which is preliminary data.</text>
</comment>
<dbReference type="Proteomes" id="UP001632038">
    <property type="component" value="Unassembled WGS sequence"/>
</dbReference>
<keyword evidence="2" id="KW-1185">Reference proteome</keyword>
<proteinExistence type="predicted"/>
<gene>
    <name evidence="1" type="ORF">CASFOL_019838</name>
</gene>
<dbReference type="EMBL" id="JAVIJP010000027">
    <property type="protein sequence ID" value="KAL3635291.1"/>
    <property type="molecule type" value="Genomic_DNA"/>
</dbReference>
<accession>A0ABD3D2P3</accession>
<name>A0ABD3D2P3_9LAMI</name>
<protein>
    <submittedName>
        <fullName evidence="1">Uncharacterized protein</fullName>
    </submittedName>
</protein>
<evidence type="ECO:0000313" key="2">
    <source>
        <dbReference type="Proteomes" id="UP001632038"/>
    </source>
</evidence>
<evidence type="ECO:0000313" key="1">
    <source>
        <dbReference type="EMBL" id="KAL3635291.1"/>
    </source>
</evidence>
<sequence>MKKITQLVQSKSFTDAAKVGEISEDENLRGFNHGSNVMAVTPIFLAGPEIVEVFDDNDLEANNVCDPNHTKSST</sequence>
<dbReference type="AlphaFoldDB" id="A0ABD3D2P3"/>
<reference evidence="2" key="1">
    <citation type="journal article" date="2024" name="IScience">
        <title>Strigolactones Initiate the Formation of Haustorium-like Structures in Castilleja.</title>
        <authorList>
            <person name="Buerger M."/>
            <person name="Peterson D."/>
            <person name="Chory J."/>
        </authorList>
    </citation>
    <scope>NUCLEOTIDE SEQUENCE [LARGE SCALE GENOMIC DNA]</scope>
</reference>